<accession>A0A0F9EVB3</accession>
<dbReference type="Pfam" id="PF00403">
    <property type="entry name" value="HMA"/>
    <property type="match status" value="1"/>
</dbReference>
<name>A0A0F9EVB3_9ZZZZ</name>
<dbReference type="PROSITE" id="PS50846">
    <property type="entry name" value="HMA_2"/>
    <property type="match status" value="1"/>
</dbReference>
<dbReference type="Gene3D" id="3.60.21.10">
    <property type="match status" value="1"/>
</dbReference>
<comment type="caution">
    <text evidence="2">The sequence shown here is derived from an EMBL/GenBank/DDBJ whole genome shotgun (WGS) entry which is preliminary data.</text>
</comment>
<dbReference type="EMBL" id="LAZR01023582">
    <property type="protein sequence ID" value="KKL78019.1"/>
    <property type="molecule type" value="Genomic_DNA"/>
</dbReference>
<evidence type="ECO:0000259" key="1">
    <source>
        <dbReference type="PROSITE" id="PS50846"/>
    </source>
</evidence>
<dbReference type="AlphaFoldDB" id="A0A0F9EVB3"/>
<dbReference type="SUPFAM" id="SSF56300">
    <property type="entry name" value="Metallo-dependent phosphatases"/>
    <property type="match status" value="1"/>
</dbReference>
<dbReference type="Gene3D" id="3.30.70.100">
    <property type="match status" value="1"/>
</dbReference>
<evidence type="ECO:0000313" key="2">
    <source>
        <dbReference type="EMBL" id="KKL78019.1"/>
    </source>
</evidence>
<dbReference type="InterPro" id="IPR006121">
    <property type="entry name" value="HMA_dom"/>
</dbReference>
<reference evidence="2" key="1">
    <citation type="journal article" date="2015" name="Nature">
        <title>Complex archaea that bridge the gap between prokaryotes and eukaryotes.</title>
        <authorList>
            <person name="Spang A."/>
            <person name="Saw J.H."/>
            <person name="Jorgensen S.L."/>
            <person name="Zaremba-Niedzwiedzka K."/>
            <person name="Martijn J."/>
            <person name="Lind A.E."/>
            <person name="van Eijk R."/>
            <person name="Schleper C."/>
            <person name="Guy L."/>
            <person name="Ettema T.J."/>
        </authorList>
    </citation>
    <scope>NUCLEOTIDE SEQUENCE</scope>
</reference>
<gene>
    <name evidence="2" type="ORF">LCGC14_2029000</name>
</gene>
<protein>
    <recommendedName>
        <fullName evidence="1">HMA domain-containing protein</fullName>
    </recommendedName>
</protein>
<dbReference type="CDD" id="cd00371">
    <property type="entry name" value="HMA"/>
    <property type="match status" value="1"/>
</dbReference>
<dbReference type="SUPFAM" id="SSF55008">
    <property type="entry name" value="HMA, heavy metal-associated domain"/>
    <property type="match status" value="1"/>
</dbReference>
<feature type="non-terminal residue" evidence="2">
    <location>
        <position position="1"/>
    </location>
</feature>
<feature type="domain" description="HMA" evidence="1">
    <location>
        <begin position="1"/>
        <end position="48"/>
    </location>
</feature>
<dbReference type="GO" id="GO:0046872">
    <property type="term" value="F:metal ion binding"/>
    <property type="evidence" value="ECO:0007669"/>
    <property type="project" value="InterPro"/>
</dbReference>
<dbReference type="InterPro" id="IPR036163">
    <property type="entry name" value="HMA_dom_sf"/>
</dbReference>
<organism evidence="2">
    <name type="scientific">marine sediment metagenome</name>
    <dbReference type="NCBI Taxonomy" id="412755"/>
    <lineage>
        <taxon>unclassified sequences</taxon>
        <taxon>metagenomes</taxon>
        <taxon>ecological metagenomes</taxon>
    </lineage>
</organism>
<proteinExistence type="predicted"/>
<dbReference type="InterPro" id="IPR029052">
    <property type="entry name" value="Metallo-depent_PP-like"/>
</dbReference>
<sequence length="178" mass="19452">HTATADIDGLETITVDLADNLATITFDDSKTSAEAIASAIDDAGFEATVAAISTMHKNVMIRIRDVHVTTGKYLSTGDSAVRAEGAVRWPERWKDPRGVIYGHAPRYAVKRDFTPAGTSCLGIDTGCVFGGYLTAVIIDPSWLEVGRFEYVQVRAAKKYTEPYIEGEDYVKYAQPQDL</sequence>